<keyword evidence="2" id="KW-1185">Reference proteome</keyword>
<proteinExistence type="predicted"/>
<feature type="non-terminal residue" evidence="1">
    <location>
        <position position="1"/>
    </location>
</feature>
<organism evidence="1 2">
    <name type="scientific">Boletus edulis BED1</name>
    <dbReference type="NCBI Taxonomy" id="1328754"/>
    <lineage>
        <taxon>Eukaryota</taxon>
        <taxon>Fungi</taxon>
        <taxon>Dikarya</taxon>
        <taxon>Basidiomycota</taxon>
        <taxon>Agaricomycotina</taxon>
        <taxon>Agaricomycetes</taxon>
        <taxon>Agaricomycetidae</taxon>
        <taxon>Boletales</taxon>
        <taxon>Boletineae</taxon>
        <taxon>Boletaceae</taxon>
        <taxon>Boletoideae</taxon>
        <taxon>Boletus</taxon>
    </lineage>
</organism>
<reference evidence="1" key="2">
    <citation type="journal article" date="2020" name="Nat. Commun.">
        <title>Large-scale genome sequencing of mycorrhizal fungi provides insights into the early evolution of symbiotic traits.</title>
        <authorList>
            <person name="Miyauchi S."/>
            <person name="Kiss E."/>
            <person name="Kuo A."/>
            <person name="Drula E."/>
            <person name="Kohler A."/>
            <person name="Sanchez-Garcia M."/>
            <person name="Morin E."/>
            <person name="Andreopoulos B."/>
            <person name="Barry K.W."/>
            <person name="Bonito G."/>
            <person name="Buee M."/>
            <person name="Carver A."/>
            <person name="Chen C."/>
            <person name="Cichocki N."/>
            <person name="Clum A."/>
            <person name="Culley D."/>
            <person name="Crous P.W."/>
            <person name="Fauchery L."/>
            <person name="Girlanda M."/>
            <person name="Hayes R.D."/>
            <person name="Keri Z."/>
            <person name="LaButti K."/>
            <person name="Lipzen A."/>
            <person name="Lombard V."/>
            <person name="Magnuson J."/>
            <person name="Maillard F."/>
            <person name="Murat C."/>
            <person name="Nolan M."/>
            <person name="Ohm R.A."/>
            <person name="Pangilinan J."/>
            <person name="Pereira M.F."/>
            <person name="Perotto S."/>
            <person name="Peter M."/>
            <person name="Pfister S."/>
            <person name="Riley R."/>
            <person name="Sitrit Y."/>
            <person name="Stielow J.B."/>
            <person name="Szollosi G."/>
            <person name="Zifcakova L."/>
            <person name="Stursova M."/>
            <person name="Spatafora J.W."/>
            <person name="Tedersoo L."/>
            <person name="Vaario L.M."/>
            <person name="Yamada A."/>
            <person name="Yan M."/>
            <person name="Wang P."/>
            <person name="Xu J."/>
            <person name="Bruns T."/>
            <person name="Baldrian P."/>
            <person name="Vilgalys R."/>
            <person name="Dunand C."/>
            <person name="Henrissat B."/>
            <person name="Grigoriev I.V."/>
            <person name="Hibbett D."/>
            <person name="Nagy L.G."/>
            <person name="Martin F.M."/>
        </authorList>
    </citation>
    <scope>NUCLEOTIDE SEQUENCE</scope>
    <source>
        <strain evidence="1">BED1</strain>
    </source>
</reference>
<evidence type="ECO:0000313" key="1">
    <source>
        <dbReference type="EMBL" id="KAF8443236.1"/>
    </source>
</evidence>
<dbReference type="EMBL" id="WHUW01000008">
    <property type="protein sequence ID" value="KAF8443236.1"/>
    <property type="molecule type" value="Genomic_DNA"/>
</dbReference>
<protein>
    <submittedName>
        <fullName evidence="1">Uncharacterized protein</fullName>
    </submittedName>
</protein>
<sequence length="79" mass="8879">MNWGSCMEMGCTSWKEPNAVDQLLHQSLRGVTFYRRRAEVLEPAACISALGLLSLASTIIDPRKRTALDVTRDRLETPM</sequence>
<gene>
    <name evidence="1" type="ORF">L210DRAFT_3535178</name>
</gene>
<name>A0AAD4GGZ0_BOLED</name>
<evidence type="ECO:0000313" key="2">
    <source>
        <dbReference type="Proteomes" id="UP001194468"/>
    </source>
</evidence>
<dbReference type="AlphaFoldDB" id="A0AAD4GGZ0"/>
<reference evidence="1" key="1">
    <citation type="submission" date="2019-10" db="EMBL/GenBank/DDBJ databases">
        <authorList>
            <consortium name="DOE Joint Genome Institute"/>
            <person name="Kuo A."/>
            <person name="Miyauchi S."/>
            <person name="Kiss E."/>
            <person name="Drula E."/>
            <person name="Kohler A."/>
            <person name="Sanchez-Garcia M."/>
            <person name="Andreopoulos B."/>
            <person name="Barry K.W."/>
            <person name="Bonito G."/>
            <person name="Buee M."/>
            <person name="Carver A."/>
            <person name="Chen C."/>
            <person name="Cichocki N."/>
            <person name="Clum A."/>
            <person name="Culley D."/>
            <person name="Crous P.W."/>
            <person name="Fauchery L."/>
            <person name="Girlanda M."/>
            <person name="Hayes R."/>
            <person name="Keri Z."/>
            <person name="LaButti K."/>
            <person name="Lipzen A."/>
            <person name="Lombard V."/>
            <person name="Magnuson J."/>
            <person name="Maillard F."/>
            <person name="Morin E."/>
            <person name="Murat C."/>
            <person name="Nolan M."/>
            <person name="Ohm R."/>
            <person name="Pangilinan J."/>
            <person name="Pereira M."/>
            <person name="Perotto S."/>
            <person name="Peter M."/>
            <person name="Riley R."/>
            <person name="Sitrit Y."/>
            <person name="Stielow B."/>
            <person name="Szollosi G."/>
            <person name="Zifcakova L."/>
            <person name="Stursova M."/>
            <person name="Spatafora J.W."/>
            <person name="Tedersoo L."/>
            <person name="Vaario L.-M."/>
            <person name="Yamada A."/>
            <person name="Yan M."/>
            <person name="Wang P."/>
            <person name="Xu J."/>
            <person name="Bruns T."/>
            <person name="Baldrian P."/>
            <person name="Vilgalys R."/>
            <person name="Henrissat B."/>
            <person name="Grigoriev I.V."/>
            <person name="Hibbett D."/>
            <person name="Nagy L.G."/>
            <person name="Martin F.M."/>
        </authorList>
    </citation>
    <scope>NUCLEOTIDE SEQUENCE</scope>
    <source>
        <strain evidence="1">BED1</strain>
    </source>
</reference>
<dbReference type="Proteomes" id="UP001194468">
    <property type="component" value="Unassembled WGS sequence"/>
</dbReference>
<comment type="caution">
    <text evidence="1">The sequence shown here is derived from an EMBL/GenBank/DDBJ whole genome shotgun (WGS) entry which is preliminary data.</text>
</comment>
<accession>A0AAD4GGZ0</accession>